<dbReference type="InterPro" id="IPR027417">
    <property type="entry name" value="P-loop_NTPase"/>
</dbReference>
<keyword evidence="2" id="KW-1185">Reference proteome</keyword>
<proteinExistence type="predicted"/>
<gene>
    <name evidence="1" type="ORF">FYC62_14950</name>
</gene>
<dbReference type="Proteomes" id="UP000323653">
    <property type="component" value="Chromosome"/>
</dbReference>
<organism evidence="1 2">
    <name type="scientific">Pedobacter aquae</name>
    <dbReference type="NCBI Taxonomy" id="2605747"/>
    <lineage>
        <taxon>Bacteria</taxon>
        <taxon>Pseudomonadati</taxon>
        <taxon>Bacteroidota</taxon>
        <taxon>Sphingobacteriia</taxon>
        <taxon>Sphingobacteriales</taxon>
        <taxon>Sphingobacteriaceae</taxon>
        <taxon>Pedobacter</taxon>
    </lineage>
</organism>
<accession>A0A5C0VJX7</accession>
<evidence type="ECO:0000313" key="1">
    <source>
        <dbReference type="EMBL" id="QEK52816.1"/>
    </source>
</evidence>
<evidence type="ECO:0000313" key="2">
    <source>
        <dbReference type="Proteomes" id="UP000323653"/>
    </source>
</evidence>
<dbReference type="SUPFAM" id="SSF52540">
    <property type="entry name" value="P-loop containing nucleoside triphosphate hydrolases"/>
    <property type="match status" value="1"/>
</dbReference>
<protein>
    <submittedName>
        <fullName evidence="1">Uncharacterized protein</fullName>
    </submittedName>
</protein>
<name>A0A5C0VJX7_9SPHI</name>
<dbReference type="RefSeq" id="WP_149075508.1">
    <property type="nucleotide sequence ID" value="NZ_CP043329.1"/>
</dbReference>
<reference evidence="1 2" key="1">
    <citation type="submission" date="2019-08" db="EMBL/GenBank/DDBJ databases">
        <title>Pedobacter sp. nov., isolated from Han river, South Korea.</title>
        <authorList>
            <person name="Lee D.-H."/>
            <person name="Kim Y.-S."/>
            <person name="Hwang E.-M."/>
            <person name="Le Tran T.C."/>
            <person name="Cha C.-J."/>
        </authorList>
    </citation>
    <scope>NUCLEOTIDE SEQUENCE [LARGE SCALE GENOMIC DNA]</scope>
    <source>
        <strain evidence="1 2">CJ43</strain>
    </source>
</reference>
<sequence>MNLDIKEEAKHLLITEEKKGVLELTIKDNSKKLGEILNFLPHGIIDKTVTGIGATTLEIYSKRNSIIVVPLKIIAASKVEQHPENCYYVGSAINNFQTFGEEAFDLFLTNDKIPYKNVIVVAESLPKVIKTIGEDVYKNYFLLIDEINTIQEDSKFRETIENCLDIYLKFPPQSRAMVTATMINFSHPEIAKEQKTTINYEEQKPNLIDEFIMSYNTLGVCIDLIEKLLKEHQDAKIVIAYNSVIGSKILAEELVLSNPENAKNVSILCSKSNKKKAGVFYAELTGLKYPSKINFITAAYFSGYDIEEQYYLINLIDENEIFSKISINAVRQIAGRAREGLHKHYIVYPYSENEEELIEYVDEKQLLDLAKVELKSIECIENNFKEYPFFKTTMLDIHSAVIDNGGYKGFKLIRRNIENEINISYFNIDSYLEHQKTQYEEHASYNSFLKSLSNSFSVLHVLNLQSHHEFSKVKESNLDVDQSIKTAIENLQNITTDNEAYYLSVKAEDNIQKKVYFIYDKLSKFYYEKETLLDKIAEVAKKNSKAFNILKSEVTHKSLPPYHPLKKFIFEYFKEGVIYKSSEILELLNKVHALASTNHKKIDSELKAVEIFNCYFETVRKKYNNGYLLKNYIKQEDYLDTVINRDENNIFSY</sequence>
<dbReference type="EMBL" id="CP043329">
    <property type="protein sequence ID" value="QEK52816.1"/>
    <property type="molecule type" value="Genomic_DNA"/>
</dbReference>
<dbReference type="KEGG" id="pej:FYC62_14950"/>
<dbReference type="AlphaFoldDB" id="A0A5C0VJX7"/>